<dbReference type="InterPro" id="IPR000086">
    <property type="entry name" value="NUDIX_hydrolase_dom"/>
</dbReference>
<dbReference type="RefSeq" id="WP_130359869.1">
    <property type="nucleotide sequence ID" value="NZ_SGXC01000002.1"/>
</dbReference>
<gene>
    <name evidence="9" type="ORF">EV675_4447</name>
</gene>
<dbReference type="GO" id="GO:0010945">
    <property type="term" value="F:coenzyme A diphosphatase activity"/>
    <property type="evidence" value="ECO:0007669"/>
    <property type="project" value="InterPro"/>
</dbReference>
<dbReference type="Pfam" id="PF00293">
    <property type="entry name" value="NUDIX"/>
    <property type="match status" value="1"/>
</dbReference>
<dbReference type="PANTHER" id="PTHR12992">
    <property type="entry name" value="NUDIX HYDROLASE"/>
    <property type="match status" value="1"/>
</dbReference>
<keyword evidence="6" id="KW-0464">Manganese</keyword>
<dbReference type="PANTHER" id="PTHR12992:SF11">
    <property type="entry name" value="MITOCHONDRIAL COENZYME A DIPHOSPHATASE NUDT8"/>
    <property type="match status" value="1"/>
</dbReference>
<comment type="cofactor">
    <cofactor evidence="1">
        <name>Mn(2+)</name>
        <dbReference type="ChEBI" id="CHEBI:29035"/>
    </cofactor>
</comment>
<evidence type="ECO:0000256" key="4">
    <source>
        <dbReference type="ARBA" id="ARBA00022801"/>
    </source>
</evidence>
<dbReference type="GO" id="GO:0046872">
    <property type="term" value="F:metal ion binding"/>
    <property type="evidence" value="ECO:0007669"/>
    <property type="project" value="UniProtKB-KW"/>
</dbReference>
<dbReference type="Gene3D" id="3.90.79.10">
    <property type="entry name" value="Nucleoside Triphosphate Pyrophosphohydrolase"/>
    <property type="match status" value="1"/>
</dbReference>
<sequence length="260" mass="28375">MSSSISTDQPSDAPADQIDDTPEEIQPDSLAPPVLRPPQRPAFDPVAQPWVANPGGLAAVPGTRLTPMALRDRFAAPPIWTPDAQDINPARAADRSLRLASVLVPMMLRPDGIQVMLTQRTAHLHDHAGQVSFPGGRVEPSDTSVTDAALRETEEETGLPRGLVEIIGQLPDYFTGTGFRVVPLVGLVRPDFAPRPDPFEVAEVFEVPLSFLMDPSNHRLHSAALPAGGLRSYYSMPWKQFFIWGATAGMLRNLYQFLRA</sequence>
<reference evidence="9 10" key="1">
    <citation type="submission" date="2019-02" db="EMBL/GenBank/DDBJ databases">
        <title>Genomic Encyclopedia of Type Strains, Phase IV (KMG-IV): sequencing the most valuable type-strain genomes for metagenomic binning, comparative biology and taxonomic classification.</title>
        <authorList>
            <person name="Goeker M."/>
        </authorList>
    </citation>
    <scope>NUCLEOTIDE SEQUENCE [LARGE SCALE GENOMIC DNA]</scope>
    <source>
        <strain evidence="9 10">K24</strain>
    </source>
</reference>
<keyword evidence="4" id="KW-0378">Hydrolase</keyword>
<proteinExistence type="predicted"/>
<keyword evidence="3" id="KW-0479">Metal-binding</keyword>
<feature type="compositionally biased region" description="Polar residues" evidence="7">
    <location>
        <begin position="1"/>
        <end position="10"/>
    </location>
</feature>
<feature type="compositionally biased region" description="Acidic residues" evidence="7">
    <location>
        <begin position="17"/>
        <end position="26"/>
    </location>
</feature>
<evidence type="ECO:0000256" key="3">
    <source>
        <dbReference type="ARBA" id="ARBA00022723"/>
    </source>
</evidence>
<feature type="region of interest" description="Disordered" evidence="7">
    <location>
        <begin position="1"/>
        <end position="48"/>
    </location>
</feature>
<evidence type="ECO:0000259" key="8">
    <source>
        <dbReference type="PROSITE" id="PS51462"/>
    </source>
</evidence>
<protein>
    <submittedName>
        <fullName evidence="9">8-oxo-dGTP pyrophosphatase MutT (NUDIX family)</fullName>
    </submittedName>
</protein>
<dbReference type="InterPro" id="IPR015797">
    <property type="entry name" value="NUDIX_hydrolase-like_dom_sf"/>
</dbReference>
<dbReference type="EMBL" id="SGXC01000002">
    <property type="protein sequence ID" value="RZS81819.1"/>
    <property type="molecule type" value="Genomic_DNA"/>
</dbReference>
<evidence type="ECO:0000256" key="6">
    <source>
        <dbReference type="ARBA" id="ARBA00023211"/>
    </source>
</evidence>
<dbReference type="OrthoDB" id="9802805at2"/>
<evidence type="ECO:0000313" key="9">
    <source>
        <dbReference type="EMBL" id="RZS81819.1"/>
    </source>
</evidence>
<name>A0A4Q7NFM0_9BURK</name>
<keyword evidence="5" id="KW-0460">Magnesium</keyword>
<organism evidence="9 10">
    <name type="scientific">Pigmentiphaga kullae</name>
    <dbReference type="NCBI Taxonomy" id="151784"/>
    <lineage>
        <taxon>Bacteria</taxon>
        <taxon>Pseudomonadati</taxon>
        <taxon>Pseudomonadota</taxon>
        <taxon>Betaproteobacteria</taxon>
        <taxon>Burkholderiales</taxon>
        <taxon>Alcaligenaceae</taxon>
        <taxon>Pigmentiphaga</taxon>
    </lineage>
</organism>
<dbReference type="NCBIfam" id="NF007980">
    <property type="entry name" value="PRK10707.1"/>
    <property type="match status" value="1"/>
</dbReference>
<accession>A0A4Q7NFM0</accession>
<evidence type="ECO:0000256" key="2">
    <source>
        <dbReference type="ARBA" id="ARBA00001946"/>
    </source>
</evidence>
<evidence type="ECO:0000256" key="7">
    <source>
        <dbReference type="SAM" id="MobiDB-lite"/>
    </source>
</evidence>
<evidence type="ECO:0000313" key="10">
    <source>
        <dbReference type="Proteomes" id="UP000292445"/>
    </source>
</evidence>
<feature type="domain" description="Nudix hydrolase" evidence="8">
    <location>
        <begin position="97"/>
        <end position="231"/>
    </location>
</feature>
<dbReference type="SUPFAM" id="SSF55811">
    <property type="entry name" value="Nudix"/>
    <property type="match status" value="1"/>
</dbReference>
<dbReference type="Proteomes" id="UP000292445">
    <property type="component" value="Unassembled WGS sequence"/>
</dbReference>
<dbReference type="InterPro" id="IPR045121">
    <property type="entry name" value="CoAse"/>
</dbReference>
<keyword evidence="10" id="KW-1185">Reference proteome</keyword>
<comment type="caution">
    <text evidence="9">The sequence shown here is derived from an EMBL/GenBank/DDBJ whole genome shotgun (WGS) entry which is preliminary data.</text>
</comment>
<evidence type="ECO:0000256" key="1">
    <source>
        <dbReference type="ARBA" id="ARBA00001936"/>
    </source>
</evidence>
<comment type="cofactor">
    <cofactor evidence="2">
        <name>Mg(2+)</name>
        <dbReference type="ChEBI" id="CHEBI:18420"/>
    </cofactor>
</comment>
<evidence type="ECO:0000256" key="5">
    <source>
        <dbReference type="ARBA" id="ARBA00022842"/>
    </source>
</evidence>
<dbReference type="AlphaFoldDB" id="A0A4Q7NFM0"/>
<dbReference type="PROSITE" id="PS51462">
    <property type="entry name" value="NUDIX"/>
    <property type="match status" value="1"/>
</dbReference>
<dbReference type="CDD" id="cd03426">
    <property type="entry name" value="NUDIX_CoAse_Nudt7"/>
    <property type="match status" value="1"/>
</dbReference>